<dbReference type="EMBL" id="JAUIZM010000010">
    <property type="protein sequence ID" value="KAK1361947.1"/>
    <property type="molecule type" value="Genomic_DNA"/>
</dbReference>
<feature type="region of interest" description="Disordered" evidence="1">
    <location>
        <begin position="60"/>
        <end position="80"/>
    </location>
</feature>
<evidence type="ECO:0000313" key="3">
    <source>
        <dbReference type="Proteomes" id="UP001237642"/>
    </source>
</evidence>
<comment type="caution">
    <text evidence="2">The sequence shown here is derived from an EMBL/GenBank/DDBJ whole genome shotgun (WGS) entry which is preliminary data.</text>
</comment>
<name>A0AAD8H996_9APIA</name>
<dbReference type="Proteomes" id="UP001237642">
    <property type="component" value="Unassembled WGS sequence"/>
</dbReference>
<organism evidence="2 3">
    <name type="scientific">Heracleum sosnowskyi</name>
    <dbReference type="NCBI Taxonomy" id="360622"/>
    <lineage>
        <taxon>Eukaryota</taxon>
        <taxon>Viridiplantae</taxon>
        <taxon>Streptophyta</taxon>
        <taxon>Embryophyta</taxon>
        <taxon>Tracheophyta</taxon>
        <taxon>Spermatophyta</taxon>
        <taxon>Magnoliopsida</taxon>
        <taxon>eudicotyledons</taxon>
        <taxon>Gunneridae</taxon>
        <taxon>Pentapetalae</taxon>
        <taxon>asterids</taxon>
        <taxon>campanulids</taxon>
        <taxon>Apiales</taxon>
        <taxon>Apiaceae</taxon>
        <taxon>Apioideae</taxon>
        <taxon>apioid superclade</taxon>
        <taxon>Tordylieae</taxon>
        <taxon>Tordyliinae</taxon>
        <taxon>Heracleum</taxon>
    </lineage>
</organism>
<evidence type="ECO:0000313" key="2">
    <source>
        <dbReference type="EMBL" id="KAK1361947.1"/>
    </source>
</evidence>
<accession>A0AAD8H996</accession>
<proteinExistence type="predicted"/>
<gene>
    <name evidence="2" type="ORF">POM88_046421</name>
</gene>
<dbReference type="AlphaFoldDB" id="A0AAD8H996"/>
<reference evidence="2" key="2">
    <citation type="submission" date="2023-05" db="EMBL/GenBank/DDBJ databases">
        <authorList>
            <person name="Schelkunov M.I."/>
        </authorList>
    </citation>
    <scope>NUCLEOTIDE SEQUENCE</scope>
    <source>
        <strain evidence="2">Hsosn_3</strain>
        <tissue evidence="2">Leaf</tissue>
    </source>
</reference>
<reference evidence="2" key="1">
    <citation type="submission" date="2023-02" db="EMBL/GenBank/DDBJ databases">
        <title>Genome of toxic invasive species Heracleum sosnowskyi carries increased number of genes despite the absence of recent whole-genome duplications.</title>
        <authorList>
            <person name="Schelkunov M."/>
            <person name="Shtratnikova V."/>
            <person name="Makarenko M."/>
            <person name="Klepikova A."/>
            <person name="Omelchenko D."/>
            <person name="Novikova G."/>
            <person name="Obukhova E."/>
            <person name="Bogdanov V."/>
            <person name="Penin A."/>
            <person name="Logacheva M."/>
        </authorList>
    </citation>
    <scope>NUCLEOTIDE SEQUENCE</scope>
    <source>
        <strain evidence="2">Hsosn_3</strain>
        <tissue evidence="2">Leaf</tissue>
    </source>
</reference>
<keyword evidence="3" id="KW-1185">Reference proteome</keyword>
<sequence length="131" mass="15335">MNSTQWCTLTIVDTHKGWFLTYINRSDAEKTKKRKMFMEDFVAEERQEWGLRRQIQRAAARHVTTDNDGVDHQPPNKVLKRDTSIDGCKIKLNLAQSLARDNVEQIPYQDLSRIQNPNNYPQHAARNNQLL</sequence>
<protein>
    <submittedName>
        <fullName evidence="2">Uncharacterized protein</fullName>
    </submittedName>
</protein>
<evidence type="ECO:0000256" key="1">
    <source>
        <dbReference type="SAM" id="MobiDB-lite"/>
    </source>
</evidence>